<evidence type="ECO:0000313" key="2">
    <source>
        <dbReference type="Proteomes" id="UP001165186"/>
    </source>
</evidence>
<proteinExistence type="predicted"/>
<organism evidence="1 2">
    <name type="scientific">Neofusicoccum parvum</name>
    <dbReference type="NCBI Taxonomy" id="310453"/>
    <lineage>
        <taxon>Eukaryota</taxon>
        <taxon>Fungi</taxon>
        <taxon>Dikarya</taxon>
        <taxon>Ascomycota</taxon>
        <taxon>Pezizomycotina</taxon>
        <taxon>Dothideomycetes</taxon>
        <taxon>Dothideomycetes incertae sedis</taxon>
        <taxon>Botryosphaeriales</taxon>
        <taxon>Botryosphaeriaceae</taxon>
        <taxon>Neofusicoccum</taxon>
    </lineage>
</organism>
<accession>A0ACB5SGW7</accession>
<dbReference type="Proteomes" id="UP001165186">
    <property type="component" value="Unassembled WGS sequence"/>
</dbReference>
<keyword evidence="2" id="KW-1185">Reference proteome</keyword>
<protein>
    <submittedName>
        <fullName evidence="1">Uncharacterized protein K452DRAFT_273014</fullName>
    </submittedName>
</protein>
<dbReference type="EMBL" id="BSXG01000092">
    <property type="protein sequence ID" value="GME40192.1"/>
    <property type="molecule type" value="Genomic_DNA"/>
</dbReference>
<name>A0ACB5SGW7_9PEZI</name>
<evidence type="ECO:0000313" key="1">
    <source>
        <dbReference type="EMBL" id="GME40192.1"/>
    </source>
</evidence>
<comment type="caution">
    <text evidence="1">The sequence shown here is derived from an EMBL/GenBank/DDBJ whole genome shotgun (WGS) entry which is preliminary data.</text>
</comment>
<reference evidence="1" key="1">
    <citation type="submission" date="2024-09" db="EMBL/GenBank/DDBJ databases">
        <title>Draft Genome Sequences of Neofusicoccum parvum.</title>
        <authorList>
            <person name="Ashida A."/>
            <person name="Camagna M."/>
            <person name="Tanaka A."/>
            <person name="Takemoto D."/>
        </authorList>
    </citation>
    <scope>NUCLEOTIDE SEQUENCE</scope>
    <source>
        <strain evidence="1">PPO83</strain>
    </source>
</reference>
<sequence>MTSRWFNPTQDFVESRAKEADVRNYIVSSNFINKVYMIMGVMIASEATIAKTSADNKGGAVNVGVDATSLGLPLSVGAKNELQNEHQIEIESASMDDFVFAYRLKELKIKNNGKVVQRPFKKGALLDGNRLDDEYEQMVKEKKEEEEAARIKVEGLNGSDVSGTEFGMRVKQTFSEGSEEECFVVIG</sequence>
<gene>
    <name evidence="1" type="primary">g7862</name>
    <name evidence="1" type="ORF">NpPPO83_00007862</name>
</gene>